<dbReference type="GO" id="GO:0005886">
    <property type="term" value="C:plasma membrane"/>
    <property type="evidence" value="ECO:0007669"/>
    <property type="project" value="TreeGrafter"/>
</dbReference>
<dbReference type="Gene3D" id="3.30.565.10">
    <property type="entry name" value="Histidine kinase-like ATPase, C-terminal domain"/>
    <property type="match status" value="1"/>
</dbReference>
<dbReference type="Pfam" id="PF02518">
    <property type="entry name" value="HATPase_c"/>
    <property type="match status" value="1"/>
</dbReference>
<proteinExistence type="predicted"/>
<gene>
    <name evidence="10" type="ORF">HG263_08040</name>
</gene>
<evidence type="ECO:0000256" key="1">
    <source>
        <dbReference type="ARBA" id="ARBA00000085"/>
    </source>
</evidence>
<evidence type="ECO:0000313" key="11">
    <source>
        <dbReference type="Proteomes" id="UP000586305"/>
    </source>
</evidence>
<organism evidence="10 11">
    <name type="scientific">Pseudoalteromonas caenipelagi</name>
    <dbReference type="NCBI Taxonomy" id="2726988"/>
    <lineage>
        <taxon>Bacteria</taxon>
        <taxon>Pseudomonadati</taxon>
        <taxon>Pseudomonadota</taxon>
        <taxon>Gammaproteobacteria</taxon>
        <taxon>Alteromonadales</taxon>
        <taxon>Pseudoalteromonadaceae</taxon>
        <taxon>Pseudoalteromonas</taxon>
    </lineage>
</organism>
<reference evidence="10 11" key="1">
    <citation type="submission" date="2020-04" db="EMBL/GenBank/DDBJ databases">
        <title>Pseudoalteromonas caenipelagi sp. nov., isolated from a tidal flat.</title>
        <authorList>
            <person name="Park S."/>
            <person name="Yoon J.-H."/>
        </authorList>
    </citation>
    <scope>NUCLEOTIDE SEQUENCE [LARGE SCALE GENOMIC DNA]</scope>
    <source>
        <strain evidence="10 11">JBTF-M23</strain>
    </source>
</reference>
<dbReference type="SUPFAM" id="SSF55874">
    <property type="entry name" value="ATPase domain of HSP90 chaperone/DNA topoisomerase II/histidine kinase"/>
    <property type="match status" value="1"/>
</dbReference>
<evidence type="ECO:0000256" key="7">
    <source>
        <dbReference type="ARBA" id="ARBA00022989"/>
    </source>
</evidence>
<comment type="catalytic activity">
    <reaction evidence="1">
        <text>ATP + protein L-histidine = ADP + protein N-phospho-L-histidine.</text>
        <dbReference type="EC" id="2.7.13.3"/>
    </reaction>
</comment>
<name>A0A849VCG9_9GAMM</name>
<keyword evidence="11" id="KW-1185">Reference proteome</keyword>
<dbReference type="AlphaFoldDB" id="A0A849VCG9"/>
<evidence type="ECO:0000256" key="6">
    <source>
        <dbReference type="ARBA" id="ARBA00022777"/>
    </source>
</evidence>
<feature type="transmembrane region" description="Helical" evidence="8">
    <location>
        <begin position="132"/>
        <end position="153"/>
    </location>
</feature>
<dbReference type="InterPro" id="IPR003594">
    <property type="entry name" value="HATPase_dom"/>
</dbReference>
<dbReference type="InterPro" id="IPR036097">
    <property type="entry name" value="HisK_dim/P_sf"/>
</dbReference>
<dbReference type="Gene3D" id="1.10.287.130">
    <property type="match status" value="1"/>
</dbReference>
<dbReference type="InterPro" id="IPR005467">
    <property type="entry name" value="His_kinase_dom"/>
</dbReference>
<dbReference type="Gene3D" id="6.10.340.10">
    <property type="match status" value="1"/>
</dbReference>
<dbReference type="Pfam" id="PF00512">
    <property type="entry name" value="HisKA"/>
    <property type="match status" value="1"/>
</dbReference>
<dbReference type="InterPro" id="IPR036890">
    <property type="entry name" value="HATPase_C_sf"/>
</dbReference>
<evidence type="ECO:0000256" key="3">
    <source>
        <dbReference type="ARBA" id="ARBA00022553"/>
    </source>
</evidence>
<dbReference type="EC" id="2.7.13.3" evidence="2"/>
<dbReference type="EMBL" id="JABBPG010000002">
    <property type="protein sequence ID" value="NOU50490.1"/>
    <property type="molecule type" value="Genomic_DNA"/>
</dbReference>
<dbReference type="InterPro" id="IPR003661">
    <property type="entry name" value="HisK_dim/P_dom"/>
</dbReference>
<dbReference type="Proteomes" id="UP000586305">
    <property type="component" value="Unassembled WGS sequence"/>
</dbReference>
<keyword evidence="8" id="KW-0472">Membrane</keyword>
<dbReference type="PANTHER" id="PTHR45436">
    <property type="entry name" value="SENSOR HISTIDINE KINASE YKOH"/>
    <property type="match status" value="1"/>
</dbReference>
<evidence type="ECO:0000313" key="10">
    <source>
        <dbReference type="EMBL" id="NOU50490.1"/>
    </source>
</evidence>
<protein>
    <recommendedName>
        <fullName evidence="2">histidine kinase</fullName>
        <ecNumber evidence="2">2.7.13.3</ecNumber>
    </recommendedName>
</protein>
<dbReference type="PROSITE" id="PS50109">
    <property type="entry name" value="HIS_KIN"/>
    <property type="match status" value="1"/>
</dbReference>
<evidence type="ECO:0000256" key="8">
    <source>
        <dbReference type="SAM" id="Phobius"/>
    </source>
</evidence>
<dbReference type="GO" id="GO:0000155">
    <property type="term" value="F:phosphorelay sensor kinase activity"/>
    <property type="evidence" value="ECO:0007669"/>
    <property type="project" value="InterPro"/>
</dbReference>
<evidence type="ECO:0000259" key="9">
    <source>
        <dbReference type="PROSITE" id="PS50109"/>
    </source>
</evidence>
<feature type="transmembrane region" description="Helical" evidence="8">
    <location>
        <begin position="12"/>
        <end position="34"/>
    </location>
</feature>
<evidence type="ECO:0000256" key="4">
    <source>
        <dbReference type="ARBA" id="ARBA00022679"/>
    </source>
</evidence>
<keyword evidence="3" id="KW-0597">Phosphoprotein</keyword>
<keyword evidence="6 10" id="KW-0418">Kinase</keyword>
<keyword evidence="4" id="KW-0808">Transferase</keyword>
<dbReference type="SUPFAM" id="SSF47384">
    <property type="entry name" value="Homodimeric domain of signal transducing histidine kinase"/>
    <property type="match status" value="1"/>
</dbReference>
<evidence type="ECO:0000256" key="5">
    <source>
        <dbReference type="ARBA" id="ARBA00022692"/>
    </source>
</evidence>
<feature type="domain" description="Histidine kinase" evidence="9">
    <location>
        <begin position="220"/>
        <end position="416"/>
    </location>
</feature>
<keyword evidence="5 8" id="KW-0812">Transmembrane</keyword>
<dbReference type="PANTHER" id="PTHR45436:SF5">
    <property type="entry name" value="SENSOR HISTIDINE KINASE TRCS"/>
    <property type="match status" value="1"/>
</dbReference>
<dbReference type="SMART" id="SM00387">
    <property type="entry name" value="HATPase_c"/>
    <property type="match status" value="1"/>
</dbReference>
<comment type="caution">
    <text evidence="10">The sequence shown here is derived from an EMBL/GenBank/DDBJ whole genome shotgun (WGS) entry which is preliminary data.</text>
</comment>
<dbReference type="RefSeq" id="WP_171625552.1">
    <property type="nucleotide sequence ID" value="NZ_JABBPG010000002.1"/>
</dbReference>
<keyword evidence="7 8" id="KW-1133">Transmembrane helix</keyword>
<sequence length="416" mass="46650">MKITQLRNRIVVYFVGSTLLTSVLFGISSFFIAYNVEDQFFNDLLKDEVKLVQTQISQGQEPQPKLDFVHYVKYQALLPETVLTVLQDEPNRREFAGENGQHFHLFKLKDQSGFLIAEVSEHLVVRKFTEGMVYFLLIICAFACLIAMVMGFASYKISKRLLKPLDDIMDILTNAPVDKLPQGFANKFNNDEIGAFAKTLESALARIRAFISREQLFTRDVSHELRTPVTISQGALTLLKQTQLDEQQSSLVQRIDVAQQQIEQSLTILLALAREDTIGQGKSRLLLAIEQSVIQQYEHLSGKDIELNIDVGEQIEVPVAQTILLILLNNLLGNAFKYTTQGAITITFNNNTLCIEDTGQGIGNDAQAFIFEDGFKGENSQGLGLGLNIVKRLCEKLSLQYSLTSSESGTRVEIIF</sequence>
<dbReference type="SMART" id="SM00388">
    <property type="entry name" value="HisKA"/>
    <property type="match status" value="1"/>
</dbReference>
<accession>A0A849VCG9</accession>
<dbReference type="InterPro" id="IPR050428">
    <property type="entry name" value="TCS_sensor_his_kinase"/>
</dbReference>
<dbReference type="CDD" id="cd00082">
    <property type="entry name" value="HisKA"/>
    <property type="match status" value="1"/>
</dbReference>
<evidence type="ECO:0000256" key="2">
    <source>
        <dbReference type="ARBA" id="ARBA00012438"/>
    </source>
</evidence>